<reference evidence="4" key="1">
    <citation type="submission" date="2020-07" db="EMBL/GenBank/DDBJ databases">
        <title>The High-quality genome of the commercially important snow crab, Chionoecetes opilio.</title>
        <authorList>
            <person name="Jeong J.-H."/>
            <person name="Ryu S."/>
        </authorList>
    </citation>
    <scope>NUCLEOTIDE SEQUENCE</scope>
    <source>
        <strain evidence="4">MADBK_172401_WGS</strain>
        <tissue evidence="4">Digestive gland</tissue>
    </source>
</reference>
<dbReference type="GO" id="GO:0046975">
    <property type="term" value="F:histone H3K36 methyltransferase activity"/>
    <property type="evidence" value="ECO:0007669"/>
    <property type="project" value="InterPro"/>
</dbReference>
<dbReference type="InterPro" id="IPR038190">
    <property type="entry name" value="SRI_sf"/>
</dbReference>
<dbReference type="EMBL" id="JACEEZ010021472">
    <property type="protein sequence ID" value="KAG0713467.1"/>
    <property type="molecule type" value="Genomic_DNA"/>
</dbReference>
<organism evidence="4 5">
    <name type="scientific">Chionoecetes opilio</name>
    <name type="common">Atlantic snow crab</name>
    <name type="synonym">Cancer opilio</name>
    <dbReference type="NCBI Taxonomy" id="41210"/>
    <lineage>
        <taxon>Eukaryota</taxon>
        <taxon>Metazoa</taxon>
        <taxon>Ecdysozoa</taxon>
        <taxon>Arthropoda</taxon>
        <taxon>Crustacea</taxon>
        <taxon>Multicrustacea</taxon>
        <taxon>Malacostraca</taxon>
        <taxon>Eumalacostraca</taxon>
        <taxon>Eucarida</taxon>
        <taxon>Decapoda</taxon>
        <taxon>Pleocyemata</taxon>
        <taxon>Brachyura</taxon>
        <taxon>Eubrachyura</taxon>
        <taxon>Majoidea</taxon>
        <taxon>Majidae</taxon>
        <taxon>Chionoecetes</taxon>
    </lineage>
</organism>
<proteinExistence type="predicted"/>
<feature type="domain" description="Set2 Rpb1 interacting" evidence="3">
    <location>
        <begin position="51"/>
        <end position="130"/>
    </location>
</feature>
<dbReference type="Proteomes" id="UP000770661">
    <property type="component" value="Unassembled WGS sequence"/>
</dbReference>
<accession>A0A8J4XRV9</accession>
<evidence type="ECO:0000313" key="5">
    <source>
        <dbReference type="Proteomes" id="UP000770661"/>
    </source>
</evidence>
<dbReference type="PANTHER" id="PTHR46711:SF1">
    <property type="entry name" value="HISTONE-LYSINE N-METHYLTRANSFERASE SETD2"/>
    <property type="match status" value="1"/>
</dbReference>
<keyword evidence="2" id="KW-0539">Nucleus</keyword>
<comment type="caution">
    <text evidence="4">The sequence shown here is derived from an EMBL/GenBank/DDBJ whole genome shotgun (WGS) entry which is preliminary data.</text>
</comment>
<gene>
    <name evidence="4" type="primary">SETD2</name>
    <name evidence="4" type="ORF">GWK47_001841</name>
</gene>
<dbReference type="Pfam" id="PF08236">
    <property type="entry name" value="SRI"/>
    <property type="match status" value="1"/>
</dbReference>
<dbReference type="AlphaFoldDB" id="A0A8J4XRV9"/>
<dbReference type="OrthoDB" id="308383at2759"/>
<evidence type="ECO:0000259" key="3">
    <source>
        <dbReference type="Pfam" id="PF08236"/>
    </source>
</evidence>
<evidence type="ECO:0000256" key="2">
    <source>
        <dbReference type="ARBA" id="ARBA00023242"/>
    </source>
</evidence>
<keyword evidence="5" id="KW-1185">Reference proteome</keyword>
<dbReference type="PANTHER" id="PTHR46711">
    <property type="entry name" value="HISTONE-LYSINE N-METHYLTRANSFERASE SETD2"/>
    <property type="match status" value="1"/>
</dbReference>
<protein>
    <submittedName>
        <fullName evidence="4">Histone-lysine N-methyltransferase SETD2</fullName>
    </submittedName>
</protein>
<dbReference type="Gene3D" id="1.10.1740.100">
    <property type="entry name" value="Set2, Rpb1 interacting domain"/>
    <property type="match status" value="1"/>
</dbReference>
<dbReference type="GO" id="GO:0006355">
    <property type="term" value="P:regulation of DNA-templated transcription"/>
    <property type="evidence" value="ECO:0007669"/>
    <property type="project" value="InterPro"/>
</dbReference>
<dbReference type="InterPro" id="IPR013257">
    <property type="entry name" value="SRI"/>
</dbReference>
<evidence type="ECO:0000313" key="4">
    <source>
        <dbReference type="EMBL" id="KAG0713467.1"/>
    </source>
</evidence>
<comment type="subcellular location">
    <subcellularLocation>
        <location evidence="1">Nucleus</location>
    </subcellularLocation>
</comment>
<dbReference type="InterPro" id="IPR042294">
    <property type="entry name" value="SETD2_animal"/>
</dbReference>
<dbReference type="GO" id="GO:0005694">
    <property type="term" value="C:chromosome"/>
    <property type="evidence" value="ECO:0007669"/>
    <property type="project" value="InterPro"/>
</dbReference>
<evidence type="ECO:0000256" key="1">
    <source>
        <dbReference type="ARBA" id="ARBA00004123"/>
    </source>
</evidence>
<sequence>MTRDVVCVCAFPAPHQALPGTGARVGSKSRAASAIADNSDAARKIKDTFRSKMATYIVSVLNPYRRGDCTEGKITCTEDFKYLARKLTHFVMVKELKQLHSVDALECSDSVKHKTRDFVKKYMSKYGSIFKRDPNDTKEY</sequence>
<name>A0A8J4XRV9_CHIOP</name>